<comment type="caution">
    <text evidence="2">The sequence shown here is derived from an EMBL/GenBank/DDBJ whole genome shotgun (WGS) entry which is preliminary data.</text>
</comment>
<evidence type="ECO:0000259" key="1">
    <source>
        <dbReference type="SMART" id="SM00849"/>
    </source>
</evidence>
<dbReference type="SUPFAM" id="SSF56281">
    <property type="entry name" value="Metallo-hydrolase/oxidoreductase"/>
    <property type="match status" value="1"/>
</dbReference>
<dbReference type="PANTHER" id="PTHR42951:SF17">
    <property type="entry name" value="METALLO-BETA-LACTAMASE DOMAIN-CONTAINING PROTEIN"/>
    <property type="match status" value="1"/>
</dbReference>
<evidence type="ECO:0000313" key="2">
    <source>
        <dbReference type="EMBL" id="GLH71620.1"/>
    </source>
</evidence>
<reference evidence="2 3" key="1">
    <citation type="journal article" date="2023" name="Antonie Van Leeuwenhoek">
        <title>Mesoterricola silvestris gen. nov., sp. nov., Mesoterricola sediminis sp. nov., Geothrix oryzae sp. nov., Geothrix edaphica sp. nov., Geothrix rubra sp. nov., and Geothrix limicola sp. nov., six novel members of Acidobacteriota isolated from soils.</title>
        <authorList>
            <person name="Itoh H."/>
            <person name="Sugisawa Y."/>
            <person name="Mise K."/>
            <person name="Xu Z."/>
            <person name="Kuniyasu M."/>
            <person name="Ushijima N."/>
            <person name="Kawano K."/>
            <person name="Kobayashi E."/>
            <person name="Shiratori Y."/>
            <person name="Masuda Y."/>
            <person name="Senoo K."/>
        </authorList>
    </citation>
    <scope>NUCLEOTIDE SEQUENCE [LARGE SCALE GENOMIC DNA]</scope>
    <source>
        <strain evidence="2 3">Red804</strain>
    </source>
</reference>
<dbReference type="InterPro" id="IPR001279">
    <property type="entry name" value="Metallo-B-lactamas"/>
</dbReference>
<accession>A0ABQ5Q9W4</accession>
<keyword evidence="3" id="KW-1185">Reference proteome</keyword>
<dbReference type="PANTHER" id="PTHR42951">
    <property type="entry name" value="METALLO-BETA-LACTAMASE DOMAIN-CONTAINING"/>
    <property type="match status" value="1"/>
</dbReference>
<protein>
    <submittedName>
        <fullName evidence="2">MBL fold metallo-hydrolase</fullName>
    </submittedName>
</protein>
<dbReference type="InterPro" id="IPR050855">
    <property type="entry name" value="NDM-1-like"/>
</dbReference>
<dbReference type="RefSeq" id="WP_285568933.1">
    <property type="nucleotide sequence ID" value="NZ_BSDE01000001.1"/>
</dbReference>
<dbReference type="SMART" id="SM00849">
    <property type="entry name" value="Lactamase_B"/>
    <property type="match status" value="1"/>
</dbReference>
<dbReference type="Proteomes" id="UP001165069">
    <property type="component" value="Unassembled WGS sequence"/>
</dbReference>
<dbReference type="Pfam" id="PF00753">
    <property type="entry name" value="Lactamase_B"/>
    <property type="match status" value="1"/>
</dbReference>
<feature type="domain" description="Metallo-beta-lactamase" evidence="1">
    <location>
        <begin position="16"/>
        <end position="219"/>
    </location>
</feature>
<dbReference type="InterPro" id="IPR036866">
    <property type="entry name" value="RibonucZ/Hydroxyglut_hydro"/>
</dbReference>
<dbReference type="Gene3D" id="3.60.15.10">
    <property type="entry name" value="Ribonuclease Z/Hydroxyacylglutathione hydrolase-like"/>
    <property type="match status" value="1"/>
</dbReference>
<dbReference type="EMBL" id="BSDE01000001">
    <property type="protein sequence ID" value="GLH71620.1"/>
    <property type="molecule type" value="Genomic_DNA"/>
</dbReference>
<gene>
    <name evidence="2" type="ORF">GETHLI_01220</name>
</gene>
<evidence type="ECO:0000313" key="3">
    <source>
        <dbReference type="Proteomes" id="UP001165069"/>
    </source>
</evidence>
<sequence>MAPTRILRIPILPFGMVNCHLVHSPDGCVLVDAGIPGSEAKIGRALRQLGLTFRDIKLIVVTHAHMDHAGSAAAVREASGAPILGHEGDLAHYRREAPMTFCATGLAGRFLLKRGIIQQPYAAFEPDLLLTGDETLDLHAYGIAGRVVPTLGHTKGSISVELATREALVGDLLASGIFMGGILRTGHAIRPPFEDDPQAVGRELQRLVASGVTRFHLGHGGPLDGAEVQRHARRLMKHPPVR</sequence>
<proteinExistence type="predicted"/>
<name>A0ABQ5Q9W4_9BACT</name>
<organism evidence="2 3">
    <name type="scientific">Geothrix limicola</name>
    <dbReference type="NCBI Taxonomy" id="2927978"/>
    <lineage>
        <taxon>Bacteria</taxon>
        <taxon>Pseudomonadati</taxon>
        <taxon>Acidobacteriota</taxon>
        <taxon>Holophagae</taxon>
        <taxon>Holophagales</taxon>
        <taxon>Holophagaceae</taxon>
        <taxon>Geothrix</taxon>
    </lineage>
</organism>
<dbReference type="CDD" id="cd07721">
    <property type="entry name" value="yflN-like_MBL-fold"/>
    <property type="match status" value="1"/>
</dbReference>